<keyword evidence="5" id="KW-1185">Reference proteome</keyword>
<comment type="caution">
    <text evidence="4">The sequence shown here is derived from an EMBL/GenBank/DDBJ whole genome shotgun (WGS) entry which is preliminary data.</text>
</comment>
<dbReference type="SUPFAM" id="SSF144000">
    <property type="entry name" value="Oxysterol-binding protein-like"/>
    <property type="match status" value="1"/>
</dbReference>
<reference evidence="4 5" key="1">
    <citation type="journal article" date="2018" name="New Phytol.">
        <title>Phylogenomics of Endogonaceae and evolution of mycorrhizas within Mucoromycota.</title>
        <authorList>
            <person name="Chang Y."/>
            <person name="Desiro A."/>
            <person name="Na H."/>
            <person name="Sandor L."/>
            <person name="Lipzen A."/>
            <person name="Clum A."/>
            <person name="Barry K."/>
            <person name="Grigoriev I.V."/>
            <person name="Martin F.M."/>
            <person name="Stajich J.E."/>
            <person name="Smith M.E."/>
            <person name="Bonito G."/>
            <person name="Spatafora J.W."/>
        </authorList>
    </citation>
    <scope>NUCLEOTIDE SEQUENCE [LARGE SCALE GENOMIC DNA]</scope>
    <source>
        <strain evidence="4 5">AD002</strain>
    </source>
</reference>
<protein>
    <recommendedName>
        <fullName evidence="6">Oxysterol-binding protein</fullName>
    </recommendedName>
</protein>
<dbReference type="Pfam" id="PF01237">
    <property type="entry name" value="Oxysterol_BP"/>
    <property type="match status" value="2"/>
</dbReference>
<dbReference type="GO" id="GO:0005829">
    <property type="term" value="C:cytosol"/>
    <property type="evidence" value="ECO:0007669"/>
    <property type="project" value="TreeGrafter"/>
</dbReference>
<dbReference type="PANTHER" id="PTHR10972">
    <property type="entry name" value="OXYSTEROL-BINDING PROTEIN-RELATED"/>
    <property type="match status" value="1"/>
</dbReference>
<dbReference type="GO" id="GO:0016020">
    <property type="term" value="C:membrane"/>
    <property type="evidence" value="ECO:0007669"/>
    <property type="project" value="TreeGrafter"/>
</dbReference>
<evidence type="ECO:0000256" key="3">
    <source>
        <dbReference type="SAM" id="SignalP"/>
    </source>
</evidence>
<dbReference type="EMBL" id="RBNJ01019337">
    <property type="protein sequence ID" value="RUS23571.1"/>
    <property type="molecule type" value="Genomic_DNA"/>
</dbReference>
<dbReference type="InterPro" id="IPR000648">
    <property type="entry name" value="Oxysterol-bd"/>
</dbReference>
<sequence>MVACVKWFLSTLSGSFASRVSKQKGEYEKKPYNPVLGERFFCTWDSARVGQTRLACEQVSHHPPISAFYIENAAAGVVCNGHNGQKSRFSATTIYVDQVGHAIVHLLKRHNETYLFTLPSLSVNGLWYGSPTPELQGTSYIQSSSGYLATIDYSTRGWLSGELHHFKAVITNGDPDRQIVIEGQWTGASTIIRPGDGKIPQPFYDVTAIPVVPKIVKPYTEQHELESRRLWRKVTDALLARDYSTASAEKSKIENQQRAERKGRAEKGERWKPTFFAWVEPDPVYTMLDEQIERKTKDKHADLGKASWVAVEFLDRHETRSN</sequence>
<organism evidence="4 5">
    <name type="scientific">Jimgerdemannia flammicorona</name>
    <dbReference type="NCBI Taxonomy" id="994334"/>
    <lineage>
        <taxon>Eukaryota</taxon>
        <taxon>Fungi</taxon>
        <taxon>Fungi incertae sedis</taxon>
        <taxon>Mucoromycota</taxon>
        <taxon>Mucoromycotina</taxon>
        <taxon>Endogonomycetes</taxon>
        <taxon>Endogonales</taxon>
        <taxon>Endogonaceae</taxon>
        <taxon>Jimgerdemannia</taxon>
    </lineage>
</organism>
<evidence type="ECO:0000256" key="2">
    <source>
        <dbReference type="RuleBase" id="RU003844"/>
    </source>
</evidence>
<accession>A0A433Q189</accession>
<comment type="similarity">
    <text evidence="1 2">Belongs to the OSBP family.</text>
</comment>
<dbReference type="Gene3D" id="3.30.70.3490">
    <property type="match status" value="1"/>
</dbReference>
<keyword evidence="3" id="KW-0732">Signal</keyword>
<dbReference type="PROSITE" id="PS01013">
    <property type="entry name" value="OSBP"/>
    <property type="match status" value="1"/>
</dbReference>
<dbReference type="GO" id="GO:0008142">
    <property type="term" value="F:oxysterol binding"/>
    <property type="evidence" value="ECO:0007669"/>
    <property type="project" value="TreeGrafter"/>
</dbReference>
<dbReference type="Gene3D" id="2.40.160.120">
    <property type="match status" value="1"/>
</dbReference>
<evidence type="ECO:0000256" key="1">
    <source>
        <dbReference type="ARBA" id="ARBA00008842"/>
    </source>
</evidence>
<dbReference type="InterPro" id="IPR018494">
    <property type="entry name" value="Oxysterol-bd_CS"/>
</dbReference>
<dbReference type="Gene3D" id="1.10.287.2720">
    <property type="match status" value="1"/>
</dbReference>
<gene>
    <name evidence="4" type="ORF">BC938DRAFT_474939</name>
</gene>
<dbReference type="PANTHER" id="PTHR10972:SF184">
    <property type="entry name" value="OXYSTEROL-BINDING PROTEIN HOMOLOG 4-RELATED"/>
    <property type="match status" value="1"/>
</dbReference>
<feature type="chain" id="PRO_5019568391" description="Oxysterol-binding protein" evidence="3">
    <location>
        <begin position="18"/>
        <end position="322"/>
    </location>
</feature>
<dbReference type="AlphaFoldDB" id="A0A433Q189"/>
<evidence type="ECO:0008006" key="6">
    <source>
        <dbReference type="Google" id="ProtNLM"/>
    </source>
</evidence>
<evidence type="ECO:0000313" key="5">
    <source>
        <dbReference type="Proteomes" id="UP000274822"/>
    </source>
</evidence>
<dbReference type="Proteomes" id="UP000274822">
    <property type="component" value="Unassembled WGS sequence"/>
</dbReference>
<proteinExistence type="inferred from homology"/>
<feature type="signal peptide" evidence="3">
    <location>
        <begin position="1"/>
        <end position="17"/>
    </location>
</feature>
<evidence type="ECO:0000313" key="4">
    <source>
        <dbReference type="EMBL" id="RUS23571.1"/>
    </source>
</evidence>
<dbReference type="InterPro" id="IPR037239">
    <property type="entry name" value="OSBP_sf"/>
</dbReference>
<name>A0A433Q189_9FUNG</name>